<dbReference type="PIRSF" id="PIRSF029347">
    <property type="entry name" value="RecF"/>
    <property type="match status" value="1"/>
</dbReference>
<dbReference type="InterPro" id="IPR027417">
    <property type="entry name" value="P-loop_NTPase"/>
</dbReference>
<evidence type="ECO:0000313" key="3">
    <source>
        <dbReference type="Proteomes" id="UP000641152"/>
    </source>
</evidence>
<dbReference type="InterPro" id="IPR051396">
    <property type="entry name" value="Bact_Antivir_Def_Nuclease"/>
</dbReference>
<comment type="caution">
    <text evidence="2">The sequence shown here is derived from an EMBL/GenBank/DDBJ whole genome shotgun (WGS) entry which is preliminary data.</text>
</comment>
<dbReference type="SUPFAM" id="SSF52540">
    <property type="entry name" value="P-loop containing nucleoside triphosphate hydrolases"/>
    <property type="match status" value="1"/>
</dbReference>
<dbReference type="Gene3D" id="3.40.50.300">
    <property type="entry name" value="P-loop containing nucleotide triphosphate hydrolases"/>
    <property type="match status" value="1"/>
</dbReference>
<sequence length="391" mass="44745">MLTNLRIKNFRMLEDLEIPKLGRVNLIVGKNNSGKSSILEAIRIYTEKADREFLREILINHDESVTFDHETDNQNQSNWYGLKNLFYNREFPEKENSFISISSDENNLIRLEHVFYYQEEETKFDNDGNEISKSRKRIPIHQSELSSFLEQSDTELIPALSITIGEARNTLFNLTANSQRIGFSPPLWGLFPPETPNSSFVPTRLLSSEKLAELWDKIAAKSEEQVLLQTLKVIDPSIERLVFIKNIERASRQKNDRIPVVTQQGSDTRIPLNSMGDGISRLLQLILSIFPARDGILLIDEFENGLHYSVQEEVWRIIFQLAKELKIQVFATTHSWDCIESFTKAAVESPEEGVLLKVSRSKLISDNGKVIATVYDEEALKTVTASALEVR</sequence>
<gene>
    <name evidence="2" type="ORF">EBB_12625</name>
</gene>
<organism evidence="2 3">
    <name type="scientific">Methylomonas fluvii</name>
    <dbReference type="NCBI Taxonomy" id="1854564"/>
    <lineage>
        <taxon>Bacteria</taxon>
        <taxon>Pseudomonadati</taxon>
        <taxon>Pseudomonadota</taxon>
        <taxon>Gammaproteobacteria</taxon>
        <taxon>Methylococcales</taxon>
        <taxon>Methylococcaceae</taxon>
        <taxon>Methylomonas</taxon>
    </lineage>
</organism>
<dbReference type="EMBL" id="JACXST010000002">
    <property type="protein sequence ID" value="MBD9361358.1"/>
    <property type="molecule type" value="Genomic_DNA"/>
</dbReference>
<keyword evidence="3" id="KW-1185">Reference proteome</keyword>
<dbReference type="RefSeq" id="WP_192394180.1">
    <property type="nucleotide sequence ID" value="NZ_CAJHIU010000002.1"/>
</dbReference>
<dbReference type="Proteomes" id="UP000641152">
    <property type="component" value="Unassembled WGS sequence"/>
</dbReference>
<name>A0ABR9DGB1_9GAMM</name>
<dbReference type="PANTHER" id="PTHR43581:SF4">
    <property type="entry name" value="ATP_GTP PHOSPHATASE"/>
    <property type="match status" value="1"/>
</dbReference>
<dbReference type="PANTHER" id="PTHR43581">
    <property type="entry name" value="ATP/GTP PHOSPHATASE"/>
    <property type="match status" value="1"/>
</dbReference>
<reference evidence="2 3" key="1">
    <citation type="submission" date="2020-09" db="EMBL/GenBank/DDBJ databases">
        <title>Methylomonas albis sp. nov. and Methylomonas fluvii sp. nov.: Two cold-adapted methanotrophs from the River Elbe and an amended description of Methylovulum psychrotolerans strain Eb1.</title>
        <authorList>
            <person name="Bussmann I.K."/>
            <person name="Klings K.-W."/>
            <person name="Warnstedt J."/>
            <person name="Hoppert M."/>
            <person name="Saborowski A."/>
            <person name="Horn F."/>
            <person name="Liebner S."/>
        </authorList>
    </citation>
    <scope>NUCLEOTIDE SEQUENCE [LARGE SCALE GENOMIC DNA]</scope>
    <source>
        <strain evidence="2 3">EbB</strain>
    </source>
</reference>
<protein>
    <submittedName>
        <fullName evidence="2">AAA family ATPase</fullName>
    </submittedName>
</protein>
<evidence type="ECO:0000313" key="2">
    <source>
        <dbReference type="EMBL" id="MBD9361358.1"/>
    </source>
</evidence>
<dbReference type="InterPro" id="IPR003959">
    <property type="entry name" value="ATPase_AAA_core"/>
</dbReference>
<proteinExistence type="predicted"/>
<feature type="domain" description="ATPase AAA-type core" evidence="1">
    <location>
        <begin position="24"/>
        <end position="335"/>
    </location>
</feature>
<dbReference type="Pfam" id="PF13304">
    <property type="entry name" value="AAA_21"/>
    <property type="match status" value="1"/>
</dbReference>
<evidence type="ECO:0000259" key="1">
    <source>
        <dbReference type="Pfam" id="PF13304"/>
    </source>
</evidence>
<accession>A0ABR9DGB1</accession>
<dbReference type="InterPro" id="IPR014555">
    <property type="entry name" value="RecF-like"/>
</dbReference>